<feature type="transmembrane region" description="Helical" evidence="7">
    <location>
        <begin position="94"/>
        <end position="123"/>
    </location>
</feature>
<evidence type="ECO:0000256" key="5">
    <source>
        <dbReference type="ARBA" id="ARBA00022989"/>
    </source>
</evidence>
<feature type="transmembrane region" description="Helical" evidence="7">
    <location>
        <begin position="394"/>
        <end position="413"/>
    </location>
</feature>
<dbReference type="EMBL" id="JBFDAA010000006">
    <property type="protein sequence ID" value="KAL1131947.1"/>
    <property type="molecule type" value="Genomic_DNA"/>
</dbReference>
<feature type="transmembrane region" description="Helical" evidence="7">
    <location>
        <begin position="327"/>
        <end position="346"/>
    </location>
</feature>
<evidence type="ECO:0000256" key="2">
    <source>
        <dbReference type="ARBA" id="ARBA00022448"/>
    </source>
</evidence>
<dbReference type="PANTHER" id="PTHR11662:SF455">
    <property type="entry name" value="GH23975P"/>
    <property type="match status" value="1"/>
</dbReference>
<evidence type="ECO:0000256" key="6">
    <source>
        <dbReference type="ARBA" id="ARBA00023136"/>
    </source>
</evidence>
<feature type="transmembrane region" description="Helical" evidence="7">
    <location>
        <begin position="66"/>
        <end position="87"/>
    </location>
</feature>
<evidence type="ECO:0000256" key="4">
    <source>
        <dbReference type="ARBA" id="ARBA00022847"/>
    </source>
</evidence>
<name>A0ABD0YZ65_9HEMI</name>
<dbReference type="CDD" id="cd17318">
    <property type="entry name" value="MFS_SLC17"/>
    <property type="match status" value="1"/>
</dbReference>
<protein>
    <recommendedName>
        <fullName evidence="8">Major facilitator superfamily (MFS) profile domain-containing protein</fullName>
    </recommendedName>
</protein>
<keyword evidence="5 7" id="KW-1133">Transmembrane helix</keyword>
<feature type="domain" description="Major facilitator superfamily (MFS) profile" evidence="8">
    <location>
        <begin position="1"/>
        <end position="418"/>
    </location>
</feature>
<dbReference type="GO" id="GO:0015293">
    <property type="term" value="F:symporter activity"/>
    <property type="evidence" value="ECO:0007669"/>
    <property type="project" value="UniProtKB-KW"/>
</dbReference>
<comment type="subcellular location">
    <subcellularLocation>
        <location evidence="1">Membrane</location>
        <topology evidence="1">Multi-pass membrane protein</topology>
    </subcellularLocation>
</comment>
<organism evidence="9 10">
    <name type="scientific">Ranatra chinensis</name>
    <dbReference type="NCBI Taxonomy" id="642074"/>
    <lineage>
        <taxon>Eukaryota</taxon>
        <taxon>Metazoa</taxon>
        <taxon>Ecdysozoa</taxon>
        <taxon>Arthropoda</taxon>
        <taxon>Hexapoda</taxon>
        <taxon>Insecta</taxon>
        <taxon>Pterygota</taxon>
        <taxon>Neoptera</taxon>
        <taxon>Paraneoptera</taxon>
        <taxon>Hemiptera</taxon>
        <taxon>Heteroptera</taxon>
        <taxon>Panheteroptera</taxon>
        <taxon>Nepomorpha</taxon>
        <taxon>Nepidae</taxon>
        <taxon>Ranatrinae</taxon>
        <taxon>Ranatra</taxon>
    </lineage>
</organism>
<keyword evidence="10" id="KW-1185">Reference proteome</keyword>
<dbReference type="FunFam" id="1.20.1250.20:FF:001045">
    <property type="entry name" value="Solute carrier family 17 (sodium phosphate), member 3"/>
    <property type="match status" value="1"/>
</dbReference>
<feature type="transmembrane region" description="Helical" evidence="7">
    <location>
        <begin position="264"/>
        <end position="282"/>
    </location>
</feature>
<evidence type="ECO:0000313" key="10">
    <source>
        <dbReference type="Proteomes" id="UP001558652"/>
    </source>
</evidence>
<dbReference type="InterPro" id="IPR011701">
    <property type="entry name" value="MFS"/>
</dbReference>
<proteinExistence type="predicted"/>
<keyword evidence="6 7" id="KW-0472">Membrane</keyword>
<accession>A0ABD0YZ65</accession>
<dbReference type="InterPro" id="IPR020846">
    <property type="entry name" value="MFS_dom"/>
</dbReference>
<sequence length="445" mass="49242">TSWKFWRRRRHVVALLAFLGFFNVYSLRVNLSVAIVAMNSPYNVTADNGTTYETKDFDWDSKTQGLVLSSFFYGYICTQLLGGWLGARVGGARVYGAGVAVTAVLTLVTPPVGVTYPCIHAVWSVWAPPPERSTIATFAFSGSYFGTVASLPISGLLANYFGWESIFYVTGSVGVIWSIAWWIIVKDRPEDDPKISASELKYLRESLGKTPNTKIVHPWKEFLKSLPVWAIVCAHFCENWGFYTLLTQLPTFMKDTMNFDLGKAGFLSSLPYLVMTIIMQFGGRLADFLINKKILSTTNVRKSFNCGAFLAQTVFMIMAAYLLTPTAVIVCLTLAVGLGAFAWPGFSVNHLDIAPQHASVLMGFSNTFATLPGMISPLITGYIVTNKSGEEWKLVFYIAGVIYLVGAIFYGTFASAERQPWAKDTVTTKPDDQETTNGNIIIERF</sequence>
<dbReference type="AlphaFoldDB" id="A0ABD0YZ65"/>
<dbReference type="PROSITE" id="PS50850">
    <property type="entry name" value="MFS"/>
    <property type="match status" value="1"/>
</dbReference>
<feature type="transmembrane region" description="Helical" evidence="7">
    <location>
        <begin position="358"/>
        <end position="382"/>
    </location>
</feature>
<evidence type="ECO:0000259" key="8">
    <source>
        <dbReference type="PROSITE" id="PS50850"/>
    </source>
</evidence>
<dbReference type="SUPFAM" id="SSF103473">
    <property type="entry name" value="MFS general substrate transporter"/>
    <property type="match status" value="1"/>
</dbReference>
<dbReference type="InterPro" id="IPR036259">
    <property type="entry name" value="MFS_trans_sf"/>
</dbReference>
<comment type="caution">
    <text evidence="9">The sequence shown here is derived from an EMBL/GenBank/DDBJ whole genome shotgun (WGS) entry which is preliminary data.</text>
</comment>
<feature type="transmembrane region" description="Helical" evidence="7">
    <location>
        <begin position="165"/>
        <end position="184"/>
    </location>
</feature>
<feature type="non-terminal residue" evidence="9">
    <location>
        <position position="1"/>
    </location>
</feature>
<dbReference type="Gene3D" id="1.20.1250.20">
    <property type="entry name" value="MFS general substrate transporter like domains"/>
    <property type="match status" value="3"/>
</dbReference>
<dbReference type="Pfam" id="PF07690">
    <property type="entry name" value="MFS_1"/>
    <property type="match status" value="1"/>
</dbReference>
<reference evidence="9 10" key="1">
    <citation type="submission" date="2024-07" db="EMBL/GenBank/DDBJ databases">
        <title>Chromosome-level genome assembly of the water stick insect Ranatra chinensis (Heteroptera: Nepidae).</title>
        <authorList>
            <person name="Liu X."/>
        </authorList>
    </citation>
    <scope>NUCLEOTIDE SEQUENCE [LARGE SCALE GENOMIC DNA]</scope>
    <source>
        <strain evidence="9">Cailab_2021Rc</strain>
        <tissue evidence="9">Muscle</tissue>
    </source>
</reference>
<evidence type="ECO:0000256" key="1">
    <source>
        <dbReference type="ARBA" id="ARBA00004141"/>
    </source>
</evidence>
<keyword evidence="4" id="KW-0769">Symport</keyword>
<keyword evidence="3 7" id="KW-0812">Transmembrane</keyword>
<dbReference type="InterPro" id="IPR050382">
    <property type="entry name" value="MFS_Na/Anion_cotransporter"/>
</dbReference>
<dbReference type="PANTHER" id="PTHR11662">
    <property type="entry name" value="SOLUTE CARRIER FAMILY 17"/>
    <property type="match status" value="1"/>
</dbReference>
<feature type="transmembrane region" description="Helical" evidence="7">
    <location>
        <begin position="135"/>
        <end position="158"/>
    </location>
</feature>
<evidence type="ECO:0000256" key="3">
    <source>
        <dbReference type="ARBA" id="ARBA00022692"/>
    </source>
</evidence>
<dbReference type="Proteomes" id="UP001558652">
    <property type="component" value="Unassembled WGS sequence"/>
</dbReference>
<evidence type="ECO:0000313" key="9">
    <source>
        <dbReference type="EMBL" id="KAL1131947.1"/>
    </source>
</evidence>
<dbReference type="GO" id="GO:0016020">
    <property type="term" value="C:membrane"/>
    <property type="evidence" value="ECO:0007669"/>
    <property type="project" value="UniProtKB-SubCell"/>
</dbReference>
<keyword evidence="2" id="KW-0813">Transport</keyword>
<dbReference type="FunFam" id="1.20.1250.20:FF:000003">
    <property type="entry name" value="Solute carrier family 17 member 3"/>
    <property type="match status" value="1"/>
</dbReference>
<gene>
    <name evidence="9" type="ORF">AAG570_011558</name>
</gene>
<evidence type="ECO:0000256" key="7">
    <source>
        <dbReference type="SAM" id="Phobius"/>
    </source>
</evidence>
<feature type="transmembrane region" description="Helical" evidence="7">
    <location>
        <begin position="303"/>
        <end position="321"/>
    </location>
</feature>